<sequence>MRFFRSGFFSQNAAGWPLLRVFGLFCVVALSFSLDESASAQEGGKVLGVSEFRMAGDETRTRIVFEVDREIEPKWFLLRSPHRIVIDLPVAEFAIGTEDVKARGLIAKVRYGDMDEDSSRMILTTVGPVVVEDLSVLENETSPGYRLIVDLVAGSEEAFEAAMRARIGEAPEDKLPESPPVRPLEANEGGKFTLVIDPGHGGIDGGTRGVNGTSEKQITLAFALELKKKLDETGAYDVVLTRDRDIFLRLDERVRIARQNNADLLISIHADAISVRNFRGATIYTLSERASDAEAAATAARENLSDQLAGMTVEAESDEVADILVDLIRRETHAFSIRFARTLLGELTNAVDVVKNPLRSAGFRVLRAPDVPSILLELGYLSNPMDEALMRDAEWRGRAADNIVRAIEAFAAAKTGAGG</sequence>
<dbReference type="SMART" id="SM00646">
    <property type="entry name" value="Ami_3"/>
    <property type="match status" value="1"/>
</dbReference>
<reference evidence="5 6" key="1">
    <citation type="submission" date="2018-07" db="EMBL/GenBank/DDBJ databases">
        <title>Genome sequence of Nitratireductor thuwali#1536.</title>
        <authorList>
            <person name="Michoud G."/>
            <person name="Merlino G."/>
            <person name="Sefrji F.O."/>
            <person name="Daffonchio D."/>
        </authorList>
    </citation>
    <scope>NUCLEOTIDE SEQUENCE [LARGE SCALE GENOMIC DNA]</scope>
    <source>
        <strain evidence="6">Nit1536</strain>
    </source>
</reference>
<dbReference type="CDD" id="cd02696">
    <property type="entry name" value="MurNAc-LAA"/>
    <property type="match status" value="1"/>
</dbReference>
<gene>
    <name evidence="5" type="primary">amiC_4</name>
    <name evidence="5" type="ORF">NTH_04079</name>
</gene>
<dbReference type="Pfam" id="PF01520">
    <property type="entry name" value="Amidase_3"/>
    <property type="match status" value="1"/>
</dbReference>
<dbReference type="InterPro" id="IPR050695">
    <property type="entry name" value="N-acetylmuramoyl_amidase_3"/>
</dbReference>
<dbReference type="InterPro" id="IPR002508">
    <property type="entry name" value="MurNAc-LAA_cat"/>
</dbReference>
<name>A0ABY5MRS7_9HYPH</name>
<dbReference type="RefSeq" id="WP_338531716.1">
    <property type="nucleotide sequence ID" value="NZ_CP030941.1"/>
</dbReference>
<dbReference type="PANTHER" id="PTHR30404">
    <property type="entry name" value="N-ACETYLMURAMOYL-L-ALANINE AMIDASE"/>
    <property type="match status" value="1"/>
</dbReference>
<dbReference type="EC" id="3.5.1.28" evidence="2"/>
<dbReference type="Proteomes" id="UP001342418">
    <property type="component" value="Chromosome"/>
</dbReference>
<comment type="catalytic activity">
    <reaction evidence="1">
        <text>Hydrolyzes the link between N-acetylmuramoyl residues and L-amino acid residues in certain cell-wall glycopeptides.</text>
        <dbReference type="EC" id="3.5.1.28"/>
    </reaction>
</comment>
<evidence type="ECO:0000256" key="2">
    <source>
        <dbReference type="ARBA" id="ARBA00011901"/>
    </source>
</evidence>
<dbReference type="EMBL" id="CP030941">
    <property type="protein sequence ID" value="UUP19574.1"/>
    <property type="molecule type" value="Genomic_DNA"/>
</dbReference>
<proteinExistence type="predicted"/>
<evidence type="ECO:0000313" key="5">
    <source>
        <dbReference type="EMBL" id="UUP19574.1"/>
    </source>
</evidence>
<evidence type="ECO:0000256" key="3">
    <source>
        <dbReference type="ARBA" id="ARBA00022801"/>
    </source>
</evidence>
<feature type="domain" description="MurNAc-LAA" evidence="4">
    <location>
        <begin position="254"/>
        <end position="408"/>
    </location>
</feature>
<accession>A0ABY5MRS7</accession>
<evidence type="ECO:0000259" key="4">
    <source>
        <dbReference type="SMART" id="SM00646"/>
    </source>
</evidence>
<keyword evidence="3 5" id="KW-0378">Hydrolase</keyword>
<dbReference type="PANTHER" id="PTHR30404:SF0">
    <property type="entry name" value="N-ACETYLMURAMOYL-L-ALANINE AMIDASE AMIC"/>
    <property type="match status" value="1"/>
</dbReference>
<evidence type="ECO:0000313" key="6">
    <source>
        <dbReference type="Proteomes" id="UP001342418"/>
    </source>
</evidence>
<dbReference type="SUPFAM" id="SSF53187">
    <property type="entry name" value="Zn-dependent exopeptidases"/>
    <property type="match status" value="1"/>
</dbReference>
<dbReference type="InterPro" id="IPR021731">
    <property type="entry name" value="AMIN_dom"/>
</dbReference>
<evidence type="ECO:0000256" key="1">
    <source>
        <dbReference type="ARBA" id="ARBA00001561"/>
    </source>
</evidence>
<protein>
    <recommendedName>
        <fullName evidence="2">N-acetylmuramoyl-L-alanine amidase</fullName>
        <ecNumber evidence="2">3.5.1.28</ecNumber>
    </recommendedName>
</protein>
<organism evidence="5 6">
    <name type="scientific">Nitratireductor thuwali</name>
    <dbReference type="NCBI Taxonomy" id="2267699"/>
    <lineage>
        <taxon>Bacteria</taxon>
        <taxon>Pseudomonadati</taxon>
        <taxon>Pseudomonadota</taxon>
        <taxon>Alphaproteobacteria</taxon>
        <taxon>Hyphomicrobiales</taxon>
        <taxon>Phyllobacteriaceae</taxon>
        <taxon>Nitratireductor</taxon>
    </lineage>
</organism>
<keyword evidence="6" id="KW-1185">Reference proteome</keyword>
<dbReference type="Gene3D" id="2.60.40.3500">
    <property type="match status" value="1"/>
</dbReference>
<dbReference type="Gene3D" id="3.40.630.40">
    <property type="entry name" value="Zn-dependent exopeptidases"/>
    <property type="match status" value="1"/>
</dbReference>
<dbReference type="GO" id="GO:0008745">
    <property type="term" value="F:N-acetylmuramoyl-L-alanine amidase activity"/>
    <property type="evidence" value="ECO:0007669"/>
    <property type="project" value="UniProtKB-EC"/>
</dbReference>
<dbReference type="Pfam" id="PF11741">
    <property type="entry name" value="AMIN"/>
    <property type="match status" value="1"/>
</dbReference>